<feature type="transmembrane region" description="Helical" evidence="2">
    <location>
        <begin position="349"/>
        <end position="373"/>
    </location>
</feature>
<feature type="transmembrane region" description="Helical" evidence="2">
    <location>
        <begin position="408"/>
        <end position="427"/>
    </location>
</feature>
<keyword evidence="2" id="KW-0812">Transmembrane</keyword>
<dbReference type="Gene3D" id="3.40.50.150">
    <property type="entry name" value="Vaccinia Virus protein VP39"/>
    <property type="match status" value="1"/>
</dbReference>
<feature type="transmembrane region" description="Helical" evidence="2">
    <location>
        <begin position="36"/>
        <end position="57"/>
    </location>
</feature>
<feature type="transmembrane region" description="Helical" evidence="2">
    <location>
        <begin position="211"/>
        <end position="232"/>
    </location>
</feature>
<feature type="transmembrane region" description="Helical" evidence="2">
    <location>
        <begin position="434"/>
        <end position="450"/>
    </location>
</feature>
<keyword evidence="2" id="KW-0472">Membrane</keyword>
<gene>
    <name evidence="3" type="ORF">B5V03_00470</name>
</gene>
<feature type="transmembrane region" description="Helical" evidence="2">
    <location>
        <begin position="186"/>
        <end position="205"/>
    </location>
</feature>
<evidence type="ECO:0000313" key="3">
    <source>
        <dbReference type="EMBL" id="RXT53981.1"/>
    </source>
</evidence>
<dbReference type="InterPro" id="IPR036259">
    <property type="entry name" value="MFS_trans_sf"/>
</dbReference>
<sequence>MQSEPDSIAIASADRFAGAIRDKAAPVRTRQAAGHAWALVPIVTASGFAGLGYEIVWTRQLSLALGTEMMAVLGVIAGFFGGLALGAFALDRLIRRSTSPWRVYALLEAVIAVWGLISVWLLPAAGRALPPLLGTEPSAALLWAGSLALPSLVLLPATMAMGGTLAALERMMRGARGRGRVTADVYGANTAGALAGTLVSTFLLIPALGFSGTLLCLAGGNAFCALGALAFGPASDETDVRERRLGRIRDFRLTITLFATGLLGITFEVLVVRLAAQVMEDTVYTFAGLLAAYLLGTAAGSLLWQRTGRDADDGNLRSLLAATAFACIATTVLAPYAGRLVETAAFADVFGELAVAIALFLLPATAMGALFGLLAQRVSDQRGSVGSAVGINSLGACLAPLLAAQFLIPTLGAWTALLAVALGYLLLLPPARSALLWSAAPAISALVLWLNPAPLLTRVPAGGALLAAREGPMATASVVDDATGTRYLEVNGHFRMGGTSSTRSDYRQAMLPLLLHEAPRDALFLGIGTGATMVGGAQMPGVSVRGVELSREVVELLPWFVNATPASVPRVTVADARRYVAADTGQHDVIIADLFHPALDGSGALYTVEHFEAVKRRLAPGGIFCQWLPLYQLDLPSLRAIIRGFLNVYPDGSAWLNHYSVRTPMLALIGTRDGRHLDTETLAARLRDPATARIIRPLGFEAPIDLLGQYLAGPQALSAFAGDGPRNTDDYPFVTFDARRNVRALTAAPWSLLLAVTKDIRSDPNELLTRAAEREALGARLNSYWAARNRFLEAGASLPGDPRGAALIEAASPGLIDALRLSPEFDPAHGPLMGMARSLLGSDRAAAARLLRKINEASPSRGEARDLLLREFGLRNE</sequence>
<dbReference type="PANTHER" id="PTHR43317:SF1">
    <property type="entry name" value="THERMOSPERMINE SYNTHASE ACAULIS5"/>
    <property type="match status" value="1"/>
</dbReference>
<dbReference type="RefSeq" id="WP_129267324.1">
    <property type="nucleotide sequence ID" value="NZ_MZXW01000004.1"/>
</dbReference>
<protein>
    <submittedName>
        <fullName evidence="3">Spermidine synthase</fullName>
    </submittedName>
</protein>
<dbReference type="OrthoDB" id="8171135at2"/>
<feature type="transmembrane region" description="Helical" evidence="2">
    <location>
        <begin position="253"/>
        <end position="276"/>
    </location>
</feature>
<keyword evidence="2" id="KW-1133">Transmembrane helix</keyword>
<organism evidence="3 4">
    <name type="scientific">Bradyrhizobium betae</name>
    <dbReference type="NCBI Taxonomy" id="244734"/>
    <lineage>
        <taxon>Bacteria</taxon>
        <taxon>Pseudomonadati</taxon>
        <taxon>Pseudomonadota</taxon>
        <taxon>Alphaproteobacteria</taxon>
        <taxon>Hyphomicrobiales</taxon>
        <taxon>Nitrobacteraceae</taxon>
        <taxon>Bradyrhizobium</taxon>
    </lineage>
</organism>
<dbReference type="AlphaFoldDB" id="A0A4Q1VMV8"/>
<comment type="caution">
    <text evidence="3">The sequence shown here is derived from an EMBL/GenBank/DDBJ whole genome shotgun (WGS) entry which is preliminary data.</text>
</comment>
<feature type="transmembrane region" description="Helical" evidence="2">
    <location>
        <begin position="102"/>
        <end position="122"/>
    </location>
</feature>
<dbReference type="Pfam" id="PF01564">
    <property type="entry name" value="Spermine_synth"/>
    <property type="match status" value="1"/>
</dbReference>
<feature type="transmembrane region" description="Helical" evidence="2">
    <location>
        <begin position="69"/>
        <end position="90"/>
    </location>
</feature>
<dbReference type="EMBL" id="MZXW01000004">
    <property type="protein sequence ID" value="RXT53981.1"/>
    <property type="molecule type" value="Genomic_DNA"/>
</dbReference>
<evidence type="ECO:0000313" key="4">
    <source>
        <dbReference type="Proteomes" id="UP000290819"/>
    </source>
</evidence>
<dbReference type="Proteomes" id="UP000290819">
    <property type="component" value="Unassembled WGS sequence"/>
</dbReference>
<feature type="transmembrane region" description="Helical" evidence="2">
    <location>
        <begin position="316"/>
        <end position="337"/>
    </location>
</feature>
<dbReference type="GO" id="GO:0006596">
    <property type="term" value="P:polyamine biosynthetic process"/>
    <property type="evidence" value="ECO:0007669"/>
    <property type="project" value="UniProtKB-KW"/>
</dbReference>
<accession>A0A4Q1VMV8</accession>
<reference evidence="3 4" key="1">
    <citation type="submission" date="2017-03" db="EMBL/GenBank/DDBJ databases">
        <authorList>
            <person name="Safronova V.I."/>
            <person name="Sazanova A.L."/>
            <person name="Chirak E.R."/>
        </authorList>
    </citation>
    <scope>NUCLEOTIDE SEQUENCE [LARGE SCALE GENOMIC DNA]</scope>
    <source>
        <strain evidence="3 4">Opo-243</strain>
    </source>
</reference>
<feature type="transmembrane region" description="Helical" evidence="2">
    <location>
        <begin position="142"/>
        <end position="165"/>
    </location>
</feature>
<dbReference type="SUPFAM" id="SSF103473">
    <property type="entry name" value="MFS general substrate transporter"/>
    <property type="match status" value="1"/>
</dbReference>
<dbReference type="PANTHER" id="PTHR43317">
    <property type="entry name" value="THERMOSPERMINE SYNTHASE ACAULIS5"/>
    <property type="match status" value="1"/>
</dbReference>
<evidence type="ECO:0000256" key="1">
    <source>
        <dbReference type="ARBA" id="ARBA00023115"/>
    </source>
</evidence>
<feature type="transmembrane region" description="Helical" evidence="2">
    <location>
        <begin position="385"/>
        <end position="402"/>
    </location>
</feature>
<dbReference type="InterPro" id="IPR029063">
    <property type="entry name" value="SAM-dependent_MTases_sf"/>
</dbReference>
<name>A0A4Q1VMV8_9BRAD</name>
<proteinExistence type="predicted"/>
<evidence type="ECO:0000256" key="2">
    <source>
        <dbReference type="SAM" id="Phobius"/>
    </source>
</evidence>
<dbReference type="CDD" id="cd02440">
    <property type="entry name" value="AdoMet_MTases"/>
    <property type="match status" value="1"/>
</dbReference>
<keyword evidence="4" id="KW-1185">Reference proteome</keyword>
<keyword evidence="1" id="KW-0620">Polyamine biosynthesis</keyword>
<feature type="transmembrane region" description="Helical" evidence="2">
    <location>
        <begin position="282"/>
        <end position="304"/>
    </location>
</feature>
<dbReference type="SUPFAM" id="SSF53335">
    <property type="entry name" value="S-adenosyl-L-methionine-dependent methyltransferases"/>
    <property type="match status" value="1"/>
</dbReference>